<sequence length="798" mass="85374">MISLAGALLLVTPFTPSLFDGHSCLSKSYYGNYNDGQTTNSIFLPDVACLDSWSSQTLAASASIAECKLPIEQLVWVEQEAVEPSLIATTRSFRPEFDSFLDRLSAPKRVVRGQEVLAVPEQEYEILYRTPTAALLSVSESAARTIDTILPRFWKSSLVSTSPVDFMPVPKEALKHVKEVLSNLRFNPEIAGIVDSISVPQMINDIRFLTGEDGVSGIMSRHSFAEGSRTAASWLKDRFEDTGATPRLYPSSSYPSTVNTTATVLLSAHYDSRGSYGSTRAPGGDDDGSGTMAILAIARTIARKGIKFHSNVQLAAFAGEEQGLLGSRAYASKMREVDANITVMIQADMLAYRVDGEPPQLGLPETIGTTEVTQLVANVSAIYSPELRVGFTTACCSDHQSFHQQGFPATQVFERAGPIADPMYHNSGDLSDREGYDFDQVKSIAKVQLATLLHSAACRDLEWYASIQAVSWLLISTQSLAFLHAHDCSEPHTDAVWGAAWTASDNVISVSADGSIKQWASSSGQRHPPNAAFPAPHTLGLVSLSVSPDGTRALYNSIEGLTSLWDLTSGEVVGKYESYARGAEGAEPSWAVSLNPNGETYAATGGSGNVAIYSAQPETFGQRVASLASGRSKFGMYCEHSPDGKRIALSTETGQIYVFDVEAQALTTTYTSHALSVRSLAWSADSSLLLSASEDKRLVLHDVRTSAGGTVASFTGHASWVLSVDISQDGRLGLSGSADKSIKVWDIGARAAVSTVQDTGEVWAVSWRPRPSAGGAGAFVSGGEDGTVRWWRGAGVAV</sequence>
<organism evidence="7 8">
    <name type="scientific">Mycena venus</name>
    <dbReference type="NCBI Taxonomy" id="2733690"/>
    <lineage>
        <taxon>Eukaryota</taxon>
        <taxon>Fungi</taxon>
        <taxon>Dikarya</taxon>
        <taxon>Basidiomycota</taxon>
        <taxon>Agaricomycotina</taxon>
        <taxon>Agaricomycetes</taxon>
        <taxon>Agaricomycetidae</taxon>
        <taxon>Agaricales</taxon>
        <taxon>Marasmiineae</taxon>
        <taxon>Mycenaceae</taxon>
        <taxon>Mycena</taxon>
    </lineage>
</organism>
<comment type="caution">
    <text evidence="7">The sequence shown here is derived from an EMBL/GenBank/DDBJ whole genome shotgun (WGS) entry which is preliminary data.</text>
</comment>
<evidence type="ECO:0000256" key="2">
    <source>
        <dbReference type="ARBA" id="ARBA00022737"/>
    </source>
</evidence>
<keyword evidence="4" id="KW-0732">Signal</keyword>
<dbReference type="InterPro" id="IPR024977">
    <property type="entry name" value="Apc4-like_WD40_dom"/>
</dbReference>
<dbReference type="GO" id="GO:0006508">
    <property type="term" value="P:proteolysis"/>
    <property type="evidence" value="ECO:0007669"/>
    <property type="project" value="UniProtKB-KW"/>
</dbReference>
<feature type="repeat" description="WD" evidence="3">
    <location>
        <begin position="670"/>
        <end position="705"/>
    </location>
</feature>
<dbReference type="PANTHER" id="PTHR44090:SF1">
    <property type="entry name" value="SUPERKILLER COMPLEX PROTEIN 8"/>
    <property type="match status" value="1"/>
</dbReference>
<keyword evidence="1 3" id="KW-0853">WD repeat</keyword>
<dbReference type="OrthoDB" id="10013407at2759"/>
<dbReference type="SMART" id="SM00320">
    <property type="entry name" value="WD40"/>
    <property type="match status" value="7"/>
</dbReference>
<dbReference type="InterPro" id="IPR001680">
    <property type="entry name" value="WD40_rpt"/>
</dbReference>
<feature type="chain" id="PRO_5034671974" description="Peptide hydrolase" evidence="4">
    <location>
        <begin position="20"/>
        <end position="798"/>
    </location>
</feature>
<dbReference type="PROSITE" id="PS50294">
    <property type="entry name" value="WD_REPEATS_REGION"/>
    <property type="match status" value="2"/>
</dbReference>
<dbReference type="SUPFAM" id="SSF53187">
    <property type="entry name" value="Zn-dependent exopeptidases"/>
    <property type="match status" value="1"/>
</dbReference>
<dbReference type="PROSITE" id="PS50082">
    <property type="entry name" value="WD_REPEATS_2"/>
    <property type="match status" value="2"/>
</dbReference>
<dbReference type="SUPFAM" id="SSF50978">
    <property type="entry name" value="WD40 repeat-like"/>
    <property type="match status" value="1"/>
</dbReference>
<evidence type="ECO:0000259" key="6">
    <source>
        <dbReference type="Pfam" id="PF12894"/>
    </source>
</evidence>
<dbReference type="GO" id="GO:0046872">
    <property type="term" value="F:metal ion binding"/>
    <property type="evidence" value="ECO:0007669"/>
    <property type="project" value="UniProtKB-KW"/>
</dbReference>
<name>A0A8H6Y4X1_9AGAR</name>
<dbReference type="EC" id="3.4.-.-" evidence="4"/>
<dbReference type="InterPro" id="IPR007484">
    <property type="entry name" value="Peptidase_M28"/>
</dbReference>
<dbReference type="PANTHER" id="PTHR44090">
    <property type="entry name" value="WD REPEAT-CONTAINING PROTEIN 61"/>
    <property type="match status" value="1"/>
</dbReference>
<protein>
    <recommendedName>
        <fullName evidence="4">Peptide hydrolase</fullName>
        <ecNumber evidence="4">3.4.-.-</ecNumber>
    </recommendedName>
</protein>
<evidence type="ECO:0000256" key="1">
    <source>
        <dbReference type="ARBA" id="ARBA00022574"/>
    </source>
</evidence>
<dbReference type="GO" id="GO:0032991">
    <property type="term" value="C:protein-containing complex"/>
    <property type="evidence" value="ECO:0007669"/>
    <property type="project" value="UniProtKB-ARBA"/>
</dbReference>
<dbReference type="InterPro" id="IPR051510">
    <property type="entry name" value="SKI8"/>
</dbReference>
<dbReference type="Pfam" id="PF12894">
    <property type="entry name" value="ANAPC4_WD40"/>
    <property type="match status" value="1"/>
</dbReference>
<feature type="domain" description="Peptidase M28" evidence="5">
    <location>
        <begin position="261"/>
        <end position="433"/>
    </location>
</feature>
<evidence type="ECO:0000256" key="4">
    <source>
        <dbReference type="RuleBase" id="RU361240"/>
    </source>
</evidence>
<keyword evidence="4" id="KW-0862">Zinc</keyword>
<feature type="signal peptide" evidence="4">
    <location>
        <begin position="1"/>
        <end position="19"/>
    </location>
</feature>
<feature type="repeat" description="WD" evidence="3">
    <location>
        <begin position="714"/>
        <end position="755"/>
    </location>
</feature>
<dbReference type="GO" id="GO:0008233">
    <property type="term" value="F:peptidase activity"/>
    <property type="evidence" value="ECO:0007669"/>
    <property type="project" value="UniProtKB-KW"/>
</dbReference>
<dbReference type="EMBL" id="JACAZI010000009">
    <property type="protein sequence ID" value="KAF7352484.1"/>
    <property type="molecule type" value="Genomic_DNA"/>
</dbReference>
<proteinExistence type="inferred from homology"/>
<keyword evidence="2" id="KW-0677">Repeat</keyword>
<dbReference type="CDD" id="cd00200">
    <property type="entry name" value="WD40"/>
    <property type="match status" value="1"/>
</dbReference>
<evidence type="ECO:0000259" key="5">
    <source>
        <dbReference type="Pfam" id="PF04389"/>
    </source>
</evidence>
<keyword evidence="4" id="KW-0479">Metal-binding</keyword>
<evidence type="ECO:0000256" key="3">
    <source>
        <dbReference type="PROSITE-ProRule" id="PRU00221"/>
    </source>
</evidence>
<keyword evidence="4" id="KW-0645">Protease</keyword>
<evidence type="ECO:0000313" key="8">
    <source>
        <dbReference type="Proteomes" id="UP000620124"/>
    </source>
</evidence>
<reference evidence="7" key="1">
    <citation type="submission" date="2020-05" db="EMBL/GenBank/DDBJ databases">
        <title>Mycena genomes resolve the evolution of fungal bioluminescence.</title>
        <authorList>
            <person name="Tsai I.J."/>
        </authorList>
    </citation>
    <scope>NUCLEOTIDE SEQUENCE</scope>
    <source>
        <strain evidence="7">CCC161011</strain>
    </source>
</reference>
<gene>
    <name evidence="7" type="ORF">MVEN_01213300</name>
</gene>
<dbReference type="InterPro" id="IPR036322">
    <property type="entry name" value="WD40_repeat_dom_sf"/>
</dbReference>
<dbReference type="Pfam" id="PF04389">
    <property type="entry name" value="Peptidase_M28"/>
    <property type="match status" value="1"/>
</dbReference>
<keyword evidence="4 7" id="KW-0378">Hydrolase</keyword>
<dbReference type="Gene3D" id="2.130.10.10">
    <property type="entry name" value="YVTN repeat-like/Quinoprotein amine dehydrogenase"/>
    <property type="match status" value="1"/>
</dbReference>
<dbReference type="GO" id="GO:0005634">
    <property type="term" value="C:nucleus"/>
    <property type="evidence" value="ECO:0007669"/>
    <property type="project" value="TreeGrafter"/>
</dbReference>
<dbReference type="AlphaFoldDB" id="A0A8H6Y4X1"/>
<evidence type="ECO:0000313" key="7">
    <source>
        <dbReference type="EMBL" id="KAF7352484.1"/>
    </source>
</evidence>
<accession>A0A8H6Y4X1</accession>
<keyword evidence="8" id="KW-1185">Reference proteome</keyword>
<dbReference type="InterPro" id="IPR015943">
    <property type="entry name" value="WD40/YVTN_repeat-like_dom_sf"/>
</dbReference>
<dbReference type="Gene3D" id="3.40.630.10">
    <property type="entry name" value="Zn peptidases"/>
    <property type="match status" value="1"/>
</dbReference>
<dbReference type="Proteomes" id="UP000620124">
    <property type="component" value="Unassembled WGS sequence"/>
</dbReference>
<feature type="domain" description="Anaphase-promoting complex subunit 4-like WD40" evidence="6">
    <location>
        <begin position="642"/>
        <end position="706"/>
    </location>
</feature>
<comment type="similarity">
    <text evidence="4">Belongs to the peptidase M28 family.</text>
</comment>
<dbReference type="Pfam" id="PF00400">
    <property type="entry name" value="WD40"/>
    <property type="match status" value="3"/>
</dbReference>